<dbReference type="EMBL" id="WJQU01000001">
    <property type="protein sequence ID" value="KAJ6645654.1"/>
    <property type="molecule type" value="Genomic_DNA"/>
</dbReference>
<keyword evidence="2" id="KW-1185">Reference proteome</keyword>
<comment type="caution">
    <text evidence="1">The sequence shown here is derived from an EMBL/GenBank/DDBJ whole genome shotgun (WGS) entry which is preliminary data.</text>
</comment>
<reference evidence="1" key="1">
    <citation type="submission" date="2022-07" db="EMBL/GenBank/DDBJ databases">
        <authorList>
            <person name="Trinca V."/>
            <person name="Uliana J.V.C."/>
            <person name="Torres T.T."/>
            <person name="Ward R.J."/>
            <person name="Monesi N."/>
        </authorList>
    </citation>
    <scope>NUCLEOTIDE SEQUENCE</scope>
    <source>
        <strain evidence="1">HSMRA1968</strain>
        <tissue evidence="1">Whole embryos</tissue>
    </source>
</reference>
<sequence length="60" mass="7092">MTNVPKSLPTKQTTTRCKRPVHHHLPHRWICKRRKNIEYLEPSISTVVCLVSKHFQTIES</sequence>
<dbReference type="Proteomes" id="UP001151699">
    <property type="component" value="Chromosome A"/>
</dbReference>
<evidence type="ECO:0000313" key="1">
    <source>
        <dbReference type="EMBL" id="KAJ6645654.1"/>
    </source>
</evidence>
<gene>
    <name evidence="1" type="ORF">Bhyg_00861</name>
</gene>
<evidence type="ECO:0000313" key="2">
    <source>
        <dbReference type="Proteomes" id="UP001151699"/>
    </source>
</evidence>
<proteinExistence type="predicted"/>
<name>A0A9Q0S5B9_9DIPT</name>
<dbReference type="AlphaFoldDB" id="A0A9Q0S5B9"/>
<organism evidence="1 2">
    <name type="scientific">Pseudolycoriella hygida</name>
    <dbReference type="NCBI Taxonomy" id="35572"/>
    <lineage>
        <taxon>Eukaryota</taxon>
        <taxon>Metazoa</taxon>
        <taxon>Ecdysozoa</taxon>
        <taxon>Arthropoda</taxon>
        <taxon>Hexapoda</taxon>
        <taxon>Insecta</taxon>
        <taxon>Pterygota</taxon>
        <taxon>Neoptera</taxon>
        <taxon>Endopterygota</taxon>
        <taxon>Diptera</taxon>
        <taxon>Nematocera</taxon>
        <taxon>Sciaroidea</taxon>
        <taxon>Sciaridae</taxon>
        <taxon>Pseudolycoriella</taxon>
    </lineage>
</organism>
<protein>
    <submittedName>
        <fullName evidence="1">Uncharacterized protein</fullName>
    </submittedName>
</protein>
<accession>A0A9Q0S5B9</accession>